<dbReference type="EnsemblPlants" id="TuG1812G0600002195.01.T01">
    <property type="protein sequence ID" value="TuG1812G0600002195.01.T01.cds282927"/>
    <property type="gene ID" value="TuG1812G0600002195.01"/>
</dbReference>
<protein>
    <submittedName>
        <fullName evidence="2">Uncharacterized protein</fullName>
    </submittedName>
</protein>
<sequence length="69" mass="7665">MLAGRPNPIKSLAKISPRRTPPTQRGQPSLEFNPTTDVPLKPGRNPQPTARFSHPLVHRTCFPTLARLT</sequence>
<evidence type="ECO:0000256" key="1">
    <source>
        <dbReference type="SAM" id="MobiDB-lite"/>
    </source>
</evidence>
<reference evidence="3" key="1">
    <citation type="journal article" date="2013" name="Nature">
        <title>Draft genome of the wheat A-genome progenitor Triticum urartu.</title>
        <authorList>
            <person name="Ling H.Q."/>
            <person name="Zhao S."/>
            <person name="Liu D."/>
            <person name="Wang J."/>
            <person name="Sun H."/>
            <person name="Zhang C."/>
            <person name="Fan H."/>
            <person name="Li D."/>
            <person name="Dong L."/>
            <person name="Tao Y."/>
            <person name="Gao C."/>
            <person name="Wu H."/>
            <person name="Li Y."/>
            <person name="Cui Y."/>
            <person name="Guo X."/>
            <person name="Zheng S."/>
            <person name="Wang B."/>
            <person name="Yu K."/>
            <person name="Liang Q."/>
            <person name="Yang W."/>
            <person name="Lou X."/>
            <person name="Chen J."/>
            <person name="Feng M."/>
            <person name="Jian J."/>
            <person name="Zhang X."/>
            <person name="Luo G."/>
            <person name="Jiang Y."/>
            <person name="Liu J."/>
            <person name="Wang Z."/>
            <person name="Sha Y."/>
            <person name="Zhang B."/>
            <person name="Wu H."/>
            <person name="Tang D."/>
            <person name="Shen Q."/>
            <person name="Xue P."/>
            <person name="Zou S."/>
            <person name="Wang X."/>
            <person name="Liu X."/>
            <person name="Wang F."/>
            <person name="Yang Y."/>
            <person name="An X."/>
            <person name="Dong Z."/>
            <person name="Zhang K."/>
            <person name="Zhang X."/>
            <person name="Luo M.C."/>
            <person name="Dvorak J."/>
            <person name="Tong Y."/>
            <person name="Wang J."/>
            <person name="Yang H."/>
            <person name="Li Z."/>
            <person name="Wang D."/>
            <person name="Zhang A."/>
            <person name="Wang J."/>
        </authorList>
    </citation>
    <scope>NUCLEOTIDE SEQUENCE</scope>
    <source>
        <strain evidence="3">cv. G1812</strain>
    </source>
</reference>
<evidence type="ECO:0000313" key="2">
    <source>
        <dbReference type="EnsemblPlants" id="TuG1812G0600002195.01.T01.cds282927"/>
    </source>
</evidence>
<proteinExistence type="predicted"/>
<reference evidence="2" key="3">
    <citation type="submission" date="2022-06" db="UniProtKB">
        <authorList>
            <consortium name="EnsemblPlants"/>
        </authorList>
    </citation>
    <scope>IDENTIFICATION</scope>
</reference>
<evidence type="ECO:0000313" key="3">
    <source>
        <dbReference type="Proteomes" id="UP000015106"/>
    </source>
</evidence>
<accession>A0A8R7UVG8</accession>
<dbReference type="Gramene" id="TuG1812G0600002195.01.T01">
    <property type="protein sequence ID" value="TuG1812G0600002195.01.T01.cds282927"/>
    <property type="gene ID" value="TuG1812G0600002195.01"/>
</dbReference>
<organism evidence="2 3">
    <name type="scientific">Triticum urartu</name>
    <name type="common">Red wild einkorn</name>
    <name type="synonym">Crithodium urartu</name>
    <dbReference type="NCBI Taxonomy" id="4572"/>
    <lineage>
        <taxon>Eukaryota</taxon>
        <taxon>Viridiplantae</taxon>
        <taxon>Streptophyta</taxon>
        <taxon>Embryophyta</taxon>
        <taxon>Tracheophyta</taxon>
        <taxon>Spermatophyta</taxon>
        <taxon>Magnoliopsida</taxon>
        <taxon>Liliopsida</taxon>
        <taxon>Poales</taxon>
        <taxon>Poaceae</taxon>
        <taxon>BOP clade</taxon>
        <taxon>Pooideae</taxon>
        <taxon>Triticodae</taxon>
        <taxon>Triticeae</taxon>
        <taxon>Triticinae</taxon>
        <taxon>Triticum</taxon>
    </lineage>
</organism>
<feature type="region of interest" description="Disordered" evidence="1">
    <location>
        <begin position="1"/>
        <end position="55"/>
    </location>
</feature>
<dbReference type="AlphaFoldDB" id="A0A8R7UVG8"/>
<dbReference type="Proteomes" id="UP000015106">
    <property type="component" value="Chromosome 6"/>
</dbReference>
<name>A0A8R7UVG8_TRIUA</name>
<keyword evidence="3" id="KW-1185">Reference proteome</keyword>
<reference evidence="2" key="2">
    <citation type="submission" date="2018-03" db="EMBL/GenBank/DDBJ databases">
        <title>The Triticum urartu genome reveals the dynamic nature of wheat genome evolution.</title>
        <authorList>
            <person name="Ling H."/>
            <person name="Ma B."/>
            <person name="Shi X."/>
            <person name="Liu H."/>
            <person name="Dong L."/>
            <person name="Sun H."/>
            <person name="Cao Y."/>
            <person name="Gao Q."/>
            <person name="Zheng S."/>
            <person name="Li Y."/>
            <person name="Yu Y."/>
            <person name="Du H."/>
            <person name="Qi M."/>
            <person name="Li Y."/>
            <person name="Yu H."/>
            <person name="Cui Y."/>
            <person name="Wang N."/>
            <person name="Chen C."/>
            <person name="Wu H."/>
            <person name="Zhao Y."/>
            <person name="Zhang J."/>
            <person name="Li Y."/>
            <person name="Zhou W."/>
            <person name="Zhang B."/>
            <person name="Hu W."/>
            <person name="Eijk M."/>
            <person name="Tang J."/>
            <person name="Witsenboer H."/>
            <person name="Zhao S."/>
            <person name="Li Z."/>
            <person name="Zhang A."/>
            <person name="Wang D."/>
            <person name="Liang C."/>
        </authorList>
    </citation>
    <scope>NUCLEOTIDE SEQUENCE [LARGE SCALE GENOMIC DNA]</scope>
    <source>
        <strain evidence="2">cv. G1812</strain>
    </source>
</reference>